<evidence type="ECO:0000256" key="5">
    <source>
        <dbReference type="ARBA" id="ARBA00022777"/>
    </source>
</evidence>
<dbReference type="Pfam" id="PF00069">
    <property type="entry name" value="Pkinase"/>
    <property type="match status" value="1"/>
</dbReference>
<dbReference type="PROSITE" id="PS00107">
    <property type="entry name" value="PROTEIN_KINASE_ATP"/>
    <property type="match status" value="1"/>
</dbReference>
<feature type="domain" description="Protein kinase" evidence="12">
    <location>
        <begin position="131"/>
        <end position="389"/>
    </location>
</feature>
<evidence type="ECO:0000256" key="4">
    <source>
        <dbReference type="ARBA" id="ARBA00022741"/>
    </source>
</evidence>
<dbReference type="SUPFAM" id="SSF56112">
    <property type="entry name" value="Protein kinase-like (PK-like)"/>
    <property type="match status" value="1"/>
</dbReference>
<comment type="catalytic activity">
    <reaction evidence="8">
        <text>L-seryl-[protein] + ATP = O-phospho-L-seryl-[protein] + ADP + H(+)</text>
        <dbReference type="Rhea" id="RHEA:17989"/>
        <dbReference type="Rhea" id="RHEA-COMP:9863"/>
        <dbReference type="Rhea" id="RHEA-COMP:11604"/>
        <dbReference type="ChEBI" id="CHEBI:15378"/>
        <dbReference type="ChEBI" id="CHEBI:29999"/>
        <dbReference type="ChEBI" id="CHEBI:30616"/>
        <dbReference type="ChEBI" id="CHEBI:83421"/>
        <dbReference type="ChEBI" id="CHEBI:456216"/>
        <dbReference type="EC" id="2.7.11.1"/>
    </reaction>
</comment>
<keyword evidence="6 9" id="KW-0067">ATP-binding</keyword>
<evidence type="ECO:0000313" key="13">
    <source>
        <dbReference type="EMBL" id="KAK9039691.1"/>
    </source>
</evidence>
<keyword evidence="3" id="KW-0808">Transferase</keyword>
<dbReference type="PANTHER" id="PTHR24343:SF564">
    <property type="entry name" value="SERINE_THREONINE-PROTEIN KINASE SRK2I-LIKE"/>
    <property type="match status" value="1"/>
</dbReference>
<evidence type="ECO:0000256" key="3">
    <source>
        <dbReference type="ARBA" id="ARBA00022679"/>
    </source>
</evidence>
<evidence type="ECO:0000256" key="2">
    <source>
        <dbReference type="ARBA" id="ARBA00022527"/>
    </source>
</evidence>
<comment type="similarity">
    <text evidence="10">Belongs to the protein kinase superfamily.</text>
</comment>
<dbReference type="Proteomes" id="UP001396334">
    <property type="component" value="Unassembled WGS sequence"/>
</dbReference>
<dbReference type="InterPro" id="IPR008271">
    <property type="entry name" value="Ser/Thr_kinase_AS"/>
</dbReference>
<evidence type="ECO:0000256" key="6">
    <source>
        <dbReference type="ARBA" id="ARBA00022840"/>
    </source>
</evidence>
<evidence type="ECO:0000256" key="7">
    <source>
        <dbReference type="ARBA" id="ARBA00047899"/>
    </source>
</evidence>
<evidence type="ECO:0000256" key="1">
    <source>
        <dbReference type="ARBA" id="ARBA00012513"/>
    </source>
</evidence>
<comment type="catalytic activity">
    <reaction evidence="7">
        <text>L-threonyl-[protein] + ATP = O-phospho-L-threonyl-[protein] + ADP + H(+)</text>
        <dbReference type="Rhea" id="RHEA:46608"/>
        <dbReference type="Rhea" id="RHEA-COMP:11060"/>
        <dbReference type="Rhea" id="RHEA-COMP:11605"/>
        <dbReference type="ChEBI" id="CHEBI:15378"/>
        <dbReference type="ChEBI" id="CHEBI:30013"/>
        <dbReference type="ChEBI" id="CHEBI:30616"/>
        <dbReference type="ChEBI" id="CHEBI:61977"/>
        <dbReference type="ChEBI" id="CHEBI:456216"/>
        <dbReference type="EC" id="2.7.11.1"/>
    </reaction>
</comment>
<dbReference type="InterPro" id="IPR000719">
    <property type="entry name" value="Prot_kinase_dom"/>
</dbReference>
<evidence type="ECO:0000256" key="10">
    <source>
        <dbReference type="RuleBase" id="RU000304"/>
    </source>
</evidence>
<accession>A0ABR2TQE6</accession>
<feature type="region of interest" description="Disordered" evidence="11">
    <location>
        <begin position="1"/>
        <end position="22"/>
    </location>
</feature>
<dbReference type="SMART" id="SM00220">
    <property type="entry name" value="S_TKc"/>
    <property type="match status" value="1"/>
</dbReference>
<keyword evidence="2 10" id="KW-0723">Serine/threonine-protein kinase</keyword>
<reference evidence="13 14" key="1">
    <citation type="journal article" date="2024" name="G3 (Bethesda)">
        <title>Genome assembly of Hibiscus sabdariffa L. provides insights into metabolisms of medicinal natural products.</title>
        <authorList>
            <person name="Kim T."/>
        </authorList>
    </citation>
    <scope>NUCLEOTIDE SEQUENCE [LARGE SCALE GENOMIC DNA]</scope>
    <source>
        <strain evidence="13">TK-2024</strain>
        <tissue evidence="13">Old leaves</tissue>
    </source>
</reference>
<dbReference type="Gene3D" id="3.30.200.20">
    <property type="entry name" value="Phosphorylase Kinase, domain 1"/>
    <property type="match status" value="1"/>
</dbReference>
<protein>
    <recommendedName>
        <fullName evidence="1">non-specific serine/threonine protein kinase</fullName>
        <ecNumber evidence="1">2.7.11.1</ecNumber>
    </recommendedName>
</protein>
<dbReference type="InterPro" id="IPR017441">
    <property type="entry name" value="Protein_kinase_ATP_BS"/>
</dbReference>
<dbReference type="EMBL" id="JBBPBN010000004">
    <property type="protein sequence ID" value="KAK9039691.1"/>
    <property type="molecule type" value="Genomic_DNA"/>
</dbReference>
<feature type="binding site" evidence="9">
    <location>
        <position position="160"/>
    </location>
    <ligand>
        <name>ATP</name>
        <dbReference type="ChEBI" id="CHEBI:30616"/>
    </ligand>
</feature>
<keyword evidence="14" id="KW-1185">Reference proteome</keyword>
<keyword evidence="4 9" id="KW-0547">Nucleotide-binding</keyword>
<dbReference type="PROSITE" id="PS00108">
    <property type="entry name" value="PROTEIN_KINASE_ST"/>
    <property type="match status" value="1"/>
</dbReference>
<evidence type="ECO:0000313" key="14">
    <source>
        <dbReference type="Proteomes" id="UP001396334"/>
    </source>
</evidence>
<dbReference type="PROSITE" id="PS50011">
    <property type="entry name" value="PROTEIN_KINASE_DOM"/>
    <property type="match status" value="1"/>
</dbReference>
<dbReference type="PANTHER" id="PTHR24343">
    <property type="entry name" value="SERINE/THREONINE KINASE"/>
    <property type="match status" value="1"/>
</dbReference>
<feature type="compositionally biased region" description="Low complexity" evidence="11">
    <location>
        <begin position="1"/>
        <end position="20"/>
    </location>
</feature>
<evidence type="ECO:0000256" key="8">
    <source>
        <dbReference type="ARBA" id="ARBA00048679"/>
    </source>
</evidence>
<proteinExistence type="inferred from homology"/>
<dbReference type="Gene3D" id="1.10.510.10">
    <property type="entry name" value="Transferase(Phosphotransferase) domain 1"/>
    <property type="match status" value="1"/>
</dbReference>
<evidence type="ECO:0000256" key="11">
    <source>
        <dbReference type="SAM" id="MobiDB-lite"/>
    </source>
</evidence>
<comment type="caution">
    <text evidence="13">The sequence shown here is derived from an EMBL/GenBank/DDBJ whole genome shotgun (WGS) entry which is preliminary data.</text>
</comment>
<evidence type="ECO:0000259" key="12">
    <source>
        <dbReference type="PROSITE" id="PS50011"/>
    </source>
</evidence>
<keyword evidence="5" id="KW-0418">Kinase</keyword>
<dbReference type="EC" id="2.7.11.1" evidence="1"/>
<dbReference type="InterPro" id="IPR011009">
    <property type="entry name" value="Kinase-like_dom_sf"/>
</dbReference>
<name>A0ABR2TQE6_9ROSI</name>
<organism evidence="13 14">
    <name type="scientific">Hibiscus sabdariffa</name>
    <name type="common">roselle</name>
    <dbReference type="NCBI Taxonomy" id="183260"/>
    <lineage>
        <taxon>Eukaryota</taxon>
        <taxon>Viridiplantae</taxon>
        <taxon>Streptophyta</taxon>
        <taxon>Embryophyta</taxon>
        <taxon>Tracheophyta</taxon>
        <taxon>Spermatophyta</taxon>
        <taxon>Magnoliopsida</taxon>
        <taxon>eudicotyledons</taxon>
        <taxon>Gunneridae</taxon>
        <taxon>Pentapetalae</taxon>
        <taxon>rosids</taxon>
        <taxon>malvids</taxon>
        <taxon>Malvales</taxon>
        <taxon>Malvaceae</taxon>
        <taxon>Malvoideae</taxon>
        <taxon>Hibiscus</taxon>
    </lineage>
</organism>
<gene>
    <name evidence="13" type="ORF">V6N11_014885</name>
</gene>
<evidence type="ECO:0000256" key="9">
    <source>
        <dbReference type="PROSITE-ProRule" id="PRU10141"/>
    </source>
</evidence>
<sequence>MSTHYSTETPTSPISSASTPLVSCSVPPPNPIYAPRSHSGSNIMRFGGGAEHDARGVEALERGDVGVQLSNAQPWNHSNNRRSTRNAVSFVIFTLQLRDSSVKTASPVEALFDLTVGPAMDMPIMHDSDRYDFVRDIGSGNFGVARLMRDKVTKELVAVKYIERGDKIDEHVRREIINHRSLRHPNIVRFKEVILTPTHLAIVMEYASGGELFERICAAGRFNEDEARFFFQQLISGVSYCHAMQVCHRDLKLENTLLDGSPAPRLKICDFGYSKSSVLHSQPKSTVGTPAYIAPEVLLKPESQYDGKTADVWSCGVTLFVMLVGAYPFEDPDEPKDIRRTIQRIINVQYSIPDFVQISLECRHLILRIFVADPTARITIPEIQNHEWFLRNLPADLIDENTTGNHFEEPEQPMQNIDTIMQIIAEATIPAAGAQGLNHLMVDSLDDEFMDDFDFDSESELDVYSSGEIVYAM</sequence>